<sequence length="254" mass="28884">MSFTNNQTEFQKTEDDGLFRERYCSQNTALQYIQQPEGNFANPQIYNASGHETPLRWKNNFQADQINSIFEYKYSTGGNTEQREIRLQDNSVDISFDSRRMTTACDSLLGMDSLNNDFLSQTIDSMLLDISPADFNFLDSHGEMSVLNDDILASIFGSTNESNCENVELSNNLFKDDSSAESLKSSCCYINSNTLIEDYNFQIQANSGFKASYHCESCLNKFNSKDTRFSNTRKCILAITDSSVTYMNGIFHKM</sequence>
<comment type="caution">
    <text evidence="1">The sequence shown here is derived from an EMBL/GenBank/DDBJ whole genome shotgun (WGS) entry which is preliminary data.</text>
</comment>
<gene>
    <name evidence="1" type="primary">NCL1_54853</name>
    <name evidence="1" type="ORF">TNIN_62581</name>
</gene>
<reference evidence="1" key="1">
    <citation type="submission" date="2020-08" db="EMBL/GenBank/DDBJ databases">
        <title>Multicomponent nature underlies the extraordinary mechanical properties of spider dragline silk.</title>
        <authorList>
            <person name="Kono N."/>
            <person name="Nakamura H."/>
            <person name="Mori M."/>
            <person name="Yoshida Y."/>
            <person name="Ohtoshi R."/>
            <person name="Malay A.D."/>
            <person name="Moran D.A.P."/>
            <person name="Tomita M."/>
            <person name="Numata K."/>
            <person name="Arakawa K."/>
        </authorList>
    </citation>
    <scope>NUCLEOTIDE SEQUENCE</scope>
</reference>
<evidence type="ECO:0000313" key="1">
    <source>
        <dbReference type="EMBL" id="GFY53092.1"/>
    </source>
</evidence>
<organism evidence="1 2">
    <name type="scientific">Trichonephila inaurata madagascariensis</name>
    <dbReference type="NCBI Taxonomy" id="2747483"/>
    <lineage>
        <taxon>Eukaryota</taxon>
        <taxon>Metazoa</taxon>
        <taxon>Ecdysozoa</taxon>
        <taxon>Arthropoda</taxon>
        <taxon>Chelicerata</taxon>
        <taxon>Arachnida</taxon>
        <taxon>Araneae</taxon>
        <taxon>Araneomorphae</taxon>
        <taxon>Entelegynae</taxon>
        <taxon>Araneoidea</taxon>
        <taxon>Nephilidae</taxon>
        <taxon>Trichonephila</taxon>
        <taxon>Trichonephila inaurata</taxon>
    </lineage>
</organism>
<dbReference type="AlphaFoldDB" id="A0A8X6XFX6"/>
<dbReference type="EMBL" id="BMAV01009084">
    <property type="protein sequence ID" value="GFY53092.1"/>
    <property type="molecule type" value="Genomic_DNA"/>
</dbReference>
<name>A0A8X6XFX6_9ARAC</name>
<dbReference type="Proteomes" id="UP000886998">
    <property type="component" value="Unassembled WGS sequence"/>
</dbReference>
<protein>
    <submittedName>
        <fullName evidence="1">Uncharacterized protein</fullName>
    </submittedName>
</protein>
<evidence type="ECO:0000313" key="2">
    <source>
        <dbReference type="Proteomes" id="UP000886998"/>
    </source>
</evidence>
<accession>A0A8X6XFX6</accession>
<keyword evidence="2" id="KW-1185">Reference proteome</keyword>
<proteinExistence type="predicted"/>